<evidence type="ECO:0000256" key="1">
    <source>
        <dbReference type="ARBA" id="ARBA00022723"/>
    </source>
</evidence>
<dbReference type="PANTHER" id="PTHR20854">
    <property type="entry name" value="INOSITOL MONOPHOSPHATASE"/>
    <property type="match status" value="1"/>
</dbReference>
<dbReference type="GO" id="GO:0007165">
    <property type="term" value="P:signal transduction"/>
    <property type="evidence" value="ECO:0007669"/>
    <property type="project" value="TreeGrafter"/>
</dbReference>
<dbReference type="PANTHER" id="PTHR20854:SF4">
    <property type="entry name" value="INOSITOL-1-MONOPHOSPHATASE-RELATED"/>
    <property type="match status" value="1"/>
</dbReference>
<dbReference type="PRINTS" id="PR00377">
    <property type="entry name" value="IMPHPHTASES"/>
</dbReference>
<dbReference type="Pfam" id="PF00459">
    <property type="entry name" value="Inositol_P"/>
    <property type="match status" value="1"/>
</dbReference>
<keyword evidence="2 4" id="KW-0378">Hydrolase</keyword>
<dbReference type="InterPro" id="IPR000760">
    <property type="entry name" value="Inositol_monophosphatase-like"/>
</dbReference>
<proteinExistence type="predicted"/>
<dbReference type="EMBL" id="CABR01000112">
    <property type="protein sequence ID" value="CBI10921.1"/>
    <property type="molecule type" value="Genomic_DNA"/>
</dbReference>
<dbReference type="Gene3D" id="3.30.540.10">
    <property type="entry name" value="Fructose-1,6-Bisphosphatase, subunit A, domain 1"/>
    <property type="match status" value="1"/>
</dbReference>
<dbReference type="GO" id="GO:0046854">
    <property type="term" value="P:phosphatidylinositol phosphate biosynthetic process"/>
    <property type="evidence" value="ECO:0007669"/>
    <property type="project" value="InterPro"/>
</dbReference>
<reference evidence="4" key="1">
    <citation type="submission" date="2009-10" db="EMBL/GenBank/DDBJ databases">
        <title>Diversity of trophic interactions inside an arsenic-rich microbial ecosystem.</title>
        <authorList>
            <person name="Bertin P.N."/>
            <person name="Heinrich-Salmeron A."/>
            <person name="Pelletier E."/>
            <person name="Goulhen-Chollet F."/>
            <person name="Arsene-Ploetze F."/>
            <person name="Gallien S."/>
            <person name="Calteau A."/>
            <person name="Vallenet D."/>
            <person name="Casiot C."/>
            <person name="Chane-Woon-Ming B."/>
            <person name="Giloteaux L."/>
            <person name="Barakat M."/>
            <person name="Bonnefoy V."/>
            <person name="Bruneel O."/>
            <person name="Chandler M."/>
            <person name="Cleiss J."/>
            <person name="Duran R."/>
            <person name="Elbaz-Poulichet F."/>
            <person name="Fonknechten N."/>
            <person name="Lauga B."/>
            <person name="Mornico D."/>
            <person name="Ortet P."/>
            <person name="Schaeffer C."/>
            <person name="Siguier P."/>
            <person name="Alexander Thil Smith A."/>
            <person name="Van Dorsselaer A."/>
            <person name="Weissenbach J."/>
            <person name="Medigue C."/>
            <person name="Le Paslier D."/>
        </authorList>
    </citation>
    <scope>NUCLEOTIDE SEQUENCE</scope>
</reference>
<organism evidence="4">
    <name type="scientific">mine drainage metagenome</name>
    <dbReference type="NCBI Taxonomy" id="410659"/>
    <lineage>
        <taxon>unclassified sequences</taxon>
        <taxon>metagenomes</taxon>
        <taxon>ecological metagenomes</taxon>
    </lineage>
</organism>
<dbReference type="EC" id="3.1.3.25" evidence="4"/>
<evidence type="ECO:0000313" key="4">
    <source>
        <dbReference type="EMBL" id="CBI10921.1"/>
    </source>
</evidence>
<name>E6QUJ8_9ZZZZ</name>
<sequence length="274" mass="30315">MLNQMETRNLNLMLKKIADIVTNIAKTEVMPRYLKVEHTRKNDGSLFTEADLACQNALIAALTELADYPVVGEEMSDEEHLCAWQAGQNGLWCIDPIDGTSNFVNGIPYFAVSVALMRNGRSIMGVIYDPVADELFCAEQGHGATLNGVPLPLIHHQRTMQQALAGIEFKRIPPSVAAHIAFKPPYSSHRNFGASTLDWCYLAAGRLDIYLHGGQKLWDYAAGSLILHEAGGLCRSLKQADFEMDSPWQRSVIAALDPVLFAEWCEWVTTIPAV</sequence>
<dbReference type="PROSITE" id="PS00629">
    <property type="entry name" value="IMP_1"/>
    <property type="match status" value="1"/>
</dbReference>
<dbReference type="GO" id="GO:0046872">
    <property type="term" value="F:metal ion binding"/>
    <property type="evidence" value="ECO:0007669"/>
    <property type="project" value="UniProtKB-KW"/>
</dbReference>
<accession>E6QUJ8</accession>
<dbReference type="InterPro" id="IPR020583">
    <property type="entry name" value="Inositol_monoP_metal-BS"/>
</dbReference>
<evidence type="ECO:0000256" key="3">
    <source>
        <dbReference type="ARBA" id="ARBA00022842"/>
    </source>
</evidence>
<evidence type="ECO:0000256" key="2">
    <source>
        <dbReference type="ARBA" id="ARBA00022801"/>
    </source>
</evidence>
<dbReference type="Gene3D" id="3.40.190.80">
    <property type="match status" value="1"/>
</dbReference>
<dbReference type="GO" id="GO:0008934">
    <property type="term" value="F:inositol monophosphate 1-phosphatase activity"/>
    <property type="evidence" value="ECO:0007669"/>
    <property type="project" value="TreeGrafter"/>
</dbReference>
<protein>
    <submittedName>
        <fullName evidence="4">Putative Inositol monophosphatase</fullName>
        <ecNumber evidence="4">3.1.3.25</ecNumber>
    </submittedName>
</protein>
<dbReference type="GO" id="GO:0006020">
    <property type="term" value="P:inositol metabolic process"/>
    <property type="evidence" value="ECO:0007669"/>
    <property type="project" value="TreeGrafter"/>
</dbReference>
<dbReference type="SUPFAM" id="SSF56655">
    <property type="entry name" value="Carbohydrate phosphatase"/>
    <property type="match status" value="1"/>
</dbReference>
<keyword evidence="1" id="KW-0479">Metal-binding</keyword>
<gene>
    <name evidence="4" type="ORF">CARN7_1724</name>
</gene>
<dbReference type="CDD" id="cd01637">
    <property type="entry name" value="IMPase_like"/>
    <property type="match status" value="1"/>
</dbReference>
<comment type="caution">
    <text evidence="4">The sequence shown here is derived from an EMBL/GenBank/DDBJ whole genome shotgun (WGS) entry which is preliminary data.</text>
</comment>
<dbReference type="PROSITE" id="PS00630">
    <property type="entry name" value="IMP_2"/>
    <property type="match status" value="1"/>
</dbReference>
<dbReference type="InterPro" id="IPR020550">
    <property type="entry name" value="Inositol_monophosphatase_CS"/>
</dbReference>
<keyword evidence="3" id="KW-0460">Magnesium</keyword>
<dbReference type="AlphaFoldDB" id="E6QUJ8"/>